<dbReference type="Proteomes" id="UP000469011">
    <property type="component" value="Unassembled WGS sequence"/>
</dbReference>
<evidence type="ECO:0000313" key="9">
    <source>
        <dbReference type="Proteomes" id="UP000469011"/>
    </source>
</evidence>
<dbReference type="GO" id="GO:0000155">
    <property type="term" value="F:phosphorelay sensor kinase activity"/>
    <property type="evidence" value="ECO:0007669"/>
    <property type="project" value="InterPro"/>
</dbReference>
<dbReference type="InterPro" id="IPR001789">
    <property type="entry name" value="Sig_transdc_resp-reg_receiver"/>
</dbReference>
<evidence type="ECO:0000259" key="7">
    <source>
        <dbReference type="PROSITE" id="PS50110"/>
    </source>
</evidence>
<evidence type="ECO:0000256" key="1">
    <source>
        <dbReference type="ARBA" id="ARBA00000085"/>
    </source>
</evidence>
<comment type="caution">
    <text evidence="8">The sequence shown here is derived from an EMBL/GenBank/DDBJ whole genome shotgun (WGS) entry which is preliminary data.</text>
</comment>
<feature type="domain" description="Response regulatory" evidence="7">
    <location>
        <begin position="25"/>
        <end position="149"/>
    </location>
</feature>
<dbReference type="InterPro" id="IPR003661">
    <property type="entry name" value="HisK_dim/P_dom"/>
</dbReference>
<dbReference type="Pfam" id="PF11849">
    <property type="entry name" value="DUF3369"/>
    <property type="match status" value="1"/>
</dbReference>
<dbReference type="Gene3D" id="3.40.50.2300">
    <property type="match status" value="1"/>
</dbReference>
<dbReference type="SMART" id="SM00387">
    <property type="entry name" value="HATPase_c"/>
    <property type="match status" value="1"/>
</dbReference>
<reference evidence="8 9" key="1">
    <citation type="submission" date="2020-01" db="EMBL/GenBank/DDBJ databases">
        <title>Jiella pacifica sp. nov.</title>
        <authorList>
            <person name="Xue Z."/>
            <person name="Zhu S."/>
            <person name="Chen J."/>
            <person name="Yang J."/>
        </authorList>
    </citation>
    <scope>NUCLEOTIDE SEQUENCE [LARGE SCALE GENOMIC DNA]</scope>
    <source>
        <strain evidence="8 9">40Bstr34</strain>
    </source>
</reference>
<evidence type="ECO:0000256" key="3">
    <source>
        <dbReference type="ARBA" id="ARBA00022553"/>
    </source>
</evidence>
<evidence type="ECO:0000259" key="6">
    <source>
        <dbReference type="PROSITE" id="PS50109"/>
    </source>
</evidence>
<name>A0A6N9T080_9HYPH</name>
<comment type="catalytic activity">
    <reaction evidence="1">
        <text>ATP + protein L-histidine = ADP + protein N-phospho-L-histidine.</text>
        <dbReference type="EC" id="2.7.13.3"/>
    </reaction>
</comment>
<dbReference type="SUPFAM" id="SSF47384">
    <property type="entry name" value="Homodimeric domain of signal transducing histidine kinase"/>
    <property type="match status" value="1"/>
</dbReference>
<dbReference type="Pfam" id="PF02518">
    <property type="entry name" value="HATPase_c"/>
    <property type="match status" value="1"/>
</dbReference>
<feature type="domain" description="Histidine kinase" evidence="6">
    <location>
        <begin position="349"/>
        <end position="571"/>
    </location>
</feature>
<evidence type="ECO:0000313" key="8">
    <source>
        <dbReference type="EMBL" id="NDW04740.1"/>
    </source>
</evidence>
<dbReference type="InterPro" id="IPR021800">
    <property type="entry name" value="DUF3369"/>
</dbReference>
<dbReference type="InterPro" id="IPR004358">
    <property type="entry name" value="Sig_transdc_His_kin-like_C"/>
</dbReference>
<organism evidence="8 9">
    <name type="scientific">Jiella pacifica</name>
    <dbReference type="NCBI Taxonomy" id="2696469"/>
    <lineage>
        <taxon>Bacteria</taxon>
        <taxon>Pseudomonadati</taxon>
        <taxon>Pseudomonadota</taxon>
        <taxon>Alphaproteobacteria</taxon>
        <taxon>Hyphomicrobiales</taxon>
        <taxon>Aurantimonadaceae</taxon>
        <taxon>Jiella</taxon>
    </lineage>
</organism>
<feature type="coiled-coil region" evidence="5">
    <location>
        <begin position="301"/>
        <end position="328"/>
    </location>
</feature>
<accession>A0A6N9T080</accession>
<dbReference type="PRINTS" id="PR00344">
    <property type="entry name" value="BCTRLSENSOR"/>
</dbReference>
<dbReference type="InterPro" id="IPR011006">
    <property type="entry name" value="CheY-like_superfamily"/>
</dbReference>
<dbReference type="SUPFAM" id="SSF55874">
    <property type="entry name" value="ATPase domain of HSP90 chaperone/DNA topoisomerase II/histidine kinase"/>
    <property type="match status" value="1"/>
</dbReference>
<dbReference type="InterPro" id="IPR005467">
    <property type="entry name" value="His_kinase_dom"/>
</dbReference>
<dbReference type="CDD" id="cd00082">
    <property type="entry name" value="HisKA"/>
    <property type="match status" value="1"/>
</dbReference>
<dbReference type="SMART" id="SM00388">
    <property type="entry name" value="HisKA"/>
    <property type="match status" value="1"/>
</dbReference>
<dbReference type="Gene3D" id="3.30.565.10">
    <property type="entry name" value="Histidine kinase-like ATPase, C-terminal domain"/>
    <property type="match status" value="1"/>
</dbReference>
<dbReference type="RefSeq" id="WP_163462986.1">
    <property type="nucleotide sequence ID" value="NZ_JAAAMG010000006.1"/>
</dbReference>
<feature type="modified residue" description="4-aspartylphosphate" evidence="4">
    <location>
        <position position="80"/>
    </location>
</feature>
<dbReference type="Pfam" id="PF00512">
    <property type="entry name" value="HisKA"/>
    <property type="match status" value="1"/>
</dbReference>
<dbReference type="EMBL" id="JAAAMG010000006">
    <property type="protein sequence ID" value="NDW04740.1"/>
    <property type="molecule type" value="Genomic_DNA"/>
</dbReference>
<dbReference type="InterPro" id="IPR036890">
    <property type="entry name" value="HATPase_C_sf"/>
</dbReference>
<gene>
    <name evidence="8" type="ORF">GTK09_09890</name>
</gene>
<dbReference type="AlphaFoldDB" id="A0A6N9T080"/>
<dbReference type="PROSITE" id="PS50110">
    <property type="entry name" value="RESPONSE_REGULATORY"/>
    <property type="match status" value="1"/>
</dbReference>
<protein>
    <recommendedName>
        <fullName evidence="2">histidine kinase</fullName>
        <ecNumber evidence="2">2.7.13.3</ecNumber>
    </recommendedName>
</protein>
<dbReference type="InterPro" id="IPR003594">
    <property type="entry name" value="HATPase_dom"/>
</dbReference>
<evidence type="ECO:0000256" key="5">
    <source>
        <dbReference type="SAM" id="Coils"/>
    </source>
</evidence>
<dbReference type="CDD" id="cd00075">
    <property type="entry name" value="HATPase"/>
    <property type="match status" value="1"/>
</dbReference>
<keyword evidence="5" id="KW-0175">Coiled coil</keyword>
<dbReference type="EC" id="2.7.13.3" evidence="2"/>
<dbReference type="PANTHER" id="PTHR43547">
    <property type="entry name" value="TWO-COMPONENT HISTIDINE KINASE"/>
    <property type="match status" value="1"/>
</dbReference>
<evidence type="ECO:0000256" key="4">
    <source>
        <dbReference type="PROSITE-ProRule" id="PRU00169"/>
    </source>
</evidence>
<dbReference type="SUPFAM" id="SSF55781">
    <property type="entry name" value="GAF domain-like"/>
    <property type="match status" value="1"/>
</dbReference>
<dbReference type="PANTHER" id="PTHR43547:SF2">
    <property type="entry name" value="HYBRID SIGNAL TRANSDUCTION HISTIDINE KINASE C"/>
    <property type="match status" value="1"/>
</dbReference>
<evidence type="ECO:0000256" key="2">
    <source>
        <dbReference type="ARBA" id="ARBA00012438"/>
    </source>
</evidence>
<keyword evidence="9" id="KW-1185">Reference proteome</keyword>
<dbReference type="SUPFAM" id="SSF52172">
    <property type="entry name" value="CheY-like"/>
    <property type="match status" value="1"/>
</dbReference>
<dbReference type="PROSITE" id="PS50109">
    <property type="entry name" value="HIS_KIN"/>
    <property type="match status" value="1"/>
</dbReference>
<keyword evidence="3 4" id="KW-0597">Phosphoprotein</keyword>
<dbReference type="Gene3D" id="1.10.287.130">
    <property type="match status" value="1"/>
</dbReference>
<dbReference type="InterPro" id="IPR036097">
    <property type="entry name" value="HisK_dim/P_sf"/>
</dbReference>
<proteinExistence type="predicted"/>
<sequence>MPSDFLEFAEPEADRAEPGHKTGWKLAVIDDDEAVHEGTRFALRHFAINGYGLELIGAHSAADGLELLRANPDTAVVLLDVVMETEDAGLKLAKAIREELNNELIRIILRTGQPGQAPERQVVVDYDINDYKAKTELTADKLFTTLTAAFRSYDHLKRLDDTRIGLEMIVGASASLFDDRSLKTLAQGVLIQISALLEIETDGILIMRETNGANPLVLAGLGKFEADGENGIDRSGLFATAAAAGRPVRSDGLVCLFVKTGSGAEILVALATEDDLTETQASLVSVFSAKLAIAFDNARLYDELRLANEELEERVARRTQELAGANERLEAQGALLKRVNAFKNEILGTIAHDLKNPIAVILGRSEMMATLTESLEEPLRERFAKQVGHIRASAERMTRIVDMSIADALADALDISVERRPVDLAAIVAATAELSRMLAERKEQRLAVFADGPLDVEGDPDRLAEAIDNLVSNALKYTPLGGEIRIEAARLDGQARVTVSDSGPGLNAQDTARLFGRFQRLSAQPTAGESSTGLGLSIVAKIVELHQGEIVVEEKGPLGGASFSILIPLLETR</sequence>